<dbReference type="Proteomes" id="UP000539473">
    <property type="component" value="Unassembled WGS sequence"/>
</dbReference>
<dbReference type="EMBL" id="JACHFK010000001">
    <property type="protein sequence ID" value="MBB5374698.1"/>
    <property type="molecule type" value="Genomic_DNA"/>
</dbReference>
<gene>
    <name evidence="1" type="ORF">HNQ07_000142</name>
</gene>
<comment type="caution">
    <text evidence="1">The sequence shown here is derived from an EMBL/GenBank/DDBJ whole genome shotgun (WGS) entry which is preliminary data.</text>
</comment>
<proteinExistence type="predicted"/>
<evidence type="ECO:0000313" key="2">
    <source>
        <dbReference type="Proteomes" id="UP000539473"/>
    </source>
</evidence>
<accession>A0A7W8KBI7</accession>
<protein>
    <submittedName>
        <fullName evidence="1">Uncharacterized protein</fullName>
    </submittedName>
</protein>
<sequence length="33" mass="3417">MTLLLALAAIALPLVLAPVLYPGRGGDDRVTEP</sequence>
<name>A0A7W8KBI7_9DEIO</name>
<reference evidence="1 2" key="1">
    <citation type="submission" date="2020-08" db="EMBL/GenBank/DDBJ databases">
        <title>Genomic Encyclopedia of Type Strains, Phase IV (KMG-IV): sequencing the most valuable type-strain genomes for metagenomic binning, comparative biology and taxonomic classification.</title>
        <authorList>
            <person name="Goeker M."/>
        </authorList>
    </citation>
    <scope>NUCLEOTIDE SEQUENCE [LARGE SCALE GENOMIC DNA]</scope>
    <source>
        <strain evidence="1 2">DSM 27521</strain>
    </source>
</reference>
<evidence type="ECO:0000313" key="1">
    <source>
        <dbReference type="EMBL" id="MBB5374698.1"/>
    </source>
</evidence>
<dbReference type="AlphaFoldDB" id="A0A7W8KBI7"/>
<organism evidence="1 2">
    <name type="scientific">Deinococcus metalli</name>
    <dbReference type="NCBI Taxonomy" id="1141878"/>
    <lineage>
        <taxon>Bacteria</taxon>
        <taxon>Thermotogati</taxon>
        <taxon>Deinococcota</taxon>
        <taxon>Deinococci</taxon>
        <taxon>Deinococcales</taxon>
        <taxon>Deinococcaceae</taxon>
        <taxon>Deinococcus</taxon>
    </lineage>
</organism>